<dbReference type="HAMAP" id="MF_00121">
    <property type="entry name" value="GatB"/>
    <property type="match status" value="1"/>
</dbReference>
<dbReference type="GO" id="GO:0005524">
    <property type="term" value="F:ATP binding"/>
    <property type="evidence" value="ECO:0007669"/>
    <property type="project" value="UniProtKB-KW"/>
</dbReference>
<dbReference type="InterPro" id="IPR017958">
    <property type="entry name" value="Gln-tRNA_amidoTrfase_suB_CS"/>
</dbReference>
<organism evidence="8">
    <name type="scientific">Caenorhabditis brenneri</name>
    <name type="common">Nematode worm</name>
    <dbReference type="NCBI Taxonomy" id="135651"/>
    <lineage>
        <taxon>Eukaryota</taxon>
        <taxon>Metazoa</taxon>
        <taxon>Ecdysozoa</taxon>
        <taxon>Nematoda</taxon>
        <taxon>Chromadorea</taxon>
        <taxon>Rhabditida</taxon>
        <taxon>Rhabditina</taxon>
        <taxon>Rhabditomorpha</taxon>
        <taxon>Rhabditoidea</taxon>
        <taxon>Rhabditidae</taxon>
        <taxon>Peloderinae</taxon>
        <taxon>Caenorhabditis</taxon>
    </lineage>
</organism>
<evidence type="ECO:0000256" key="5">
    <source>
        <dbReference type="HAMAP-Rule" id="MF_03147"/>
    </source>
</evidence>
<dbReference type="PANTHER" id="PTHR11659">
    <property type="entry name" value="GLUTAMYL-TRNA GLN AMIDOTRANSFERASE SUBUNIT B MITOCHONDRIAL AND PROKARYOTIC PET112-RELATED"/>
    <property type="match status" value="1"/>
</dbReference>
<evidence type="ECO:0000256" key="3">
    <source>
        <dbReference type="ARBA" id="ARBA00022840"/>
    </source>
</evidence>
<dbReference type="GO" id="GO:0070681">
    <property type="term" value="P:glutaminyl-tRNAGln biosynthesis via transamidation"/>
    <property type="evidence" value="ECO:0007669"/>
    <property type="project" value="UniProtKB-UniRule"/>
</dbReference>
<feature type="domain" description="Aspartyl/Glutamyl-tRNA(Gln) amidotransferase subunit B/E catalytic" evidence="6">
    <location>
        <begin position="24"/>
        <end position="311"/>
    </location>
</feature>
<name>G0P479_CAEBE</name>
<dbReference type="InterPro" id="IPR006075">
    <property type="entry name" value="Asn/Gln-tRNA_Trfase_suB/E_cat"/>
</dbReference>
<dbReference type="EC" id="6.3.5.-" evidence="5"/>
<evidence type="ECO:0000256" key="1">
    <source>
        <dbReference type="ARBA" id="ARBA00022598"/>
    </source>
</evidence>
<dbReference type="OrthoDB" id="1722066at2759"/>
<dbReference type="eggNOG" id="KOG2438">
    <property type="taxonomic scope" value="Eukaryota"/>
</dbReference>
<dbReference type="InterPro" id="IPR004413">
    <property type="entry name" value="GatB"/>
</dbReference>
<dbReference type="NCBIfam" id="NF004012">
    <property type="entry name" value="PRK05477.1-2"/>
    <property type="match status" value="1"/>
</dbReference>
<keyword evidence="1 5" id="KW-0436">Ligase</keyword>
<dbReference type="GO" id="GO:0030956">
    <property type="term" value="C:glutamyl-tRNA(Gln) amidotransferase complex"/>
    <property type="evidence" value="ECO:0007669"/>
    <property type="project" value="UniProtKB-UniRule"/>
</dbReference>
<dbReference type="Proteomes" id="UP000008068">
    <property type="component" value="Unassembled WGS sequence"/>
</dbReference>
<evidence type="ECO:0000313" key="8">
    <source>
        <dbReference type="Proteomes" id="UP000008068"/>
    </source>
</evidence>
<comment type="subunit">
    <text evidence="5">Subunit of the heterotrimeric GatCAB amidotransferase (AdT) complex, composed of A, B and C subunits.</text>
</comment>
<reference evidence="8" key="1">
    <citation type="submission" date="2011-07" db="EMBL/GenBank/DDBJ databases">
        <authorList>
            <consortium name="Caenorhabditis brenneri Sequencing and Analysis Consortium"/>
            <person name="Wilson R.K."/>
        </authorList>
    </citation>
    <scope>NUCLEOTIDE SEQUENCE [LARGE SCALE GENOMIC DNA]</scope>
    <source>
        <strain evidence="8">PB2801</strain>
    </source>
</reference>
<dbReference type="InterPro" id="IPR014746">
    <property type="entry name" value="Gln_synth/guanido_kin_cat_dom"/>
</dbReference>
<keyword evidence="2 5" id="KW-0547">Nucleotide-binding</keyword>
<dbReference type="STRING" id="135651.G0P479"/>
<dbReference type="FunCoup" id="G0P479">
    <property type="interactions" value="2020"/>
</dbReference>
<comment type="catalytic activity">
    <reaction evidence="5">
        <text>L-glutamyl-tRNA(Gln) + L-glutamine + ATP + H2O = L-glutaminyl-tRNA(Gln) + L-glutamate + ADP + phosphate + H(+)</text>
        <dbReference type="Rhea" id="RHEA:17521"/>
        <dbReference type="Rhea" id="RHEA-COMP:9681"/>
        <dbReference type="Rhea" id="RHEA-COMP:9684"/>
        <dbReference type="ChEBI" id="CHEBI:15377"/>
        <dbReference type="ChEBI" id="CHEBI:15378"/>
        <dbReference type="ChEBI" id="CHEBI:29985"/>
        <dbReference type="ChEBI" id="CHEBI:30616"/>
        <dbReference type="ChEBI" id="CHEBI:43474"/>
        <dbReference type="ChEBI" id="CHEBI:58359"/>
        <dbReference type="ChEBI" id="CHEBI:78520"/>
        <dbReference type="ChEBI" id="CHEBI:78521"/>
        <dbReference type="ChEBI" id="CHEBI:456216"/>
    </reaction>
</comment>
<keyword evidence="8" id="KW-1185">Reference proteome</keyword>
<dbReference type="PROSITE" id="PS01234">
    <property type="entry name" value="GATB"/>
    <property type="match status" value="1"/>
</dbReference>
<dbReference type="Pfam" id="PF02934">
    <property type="entry name" value="GatB_N"/>
    <property type="match status" value="1"/>
</dbReference>
<keyword evidence="5" id="KW-0496">Mitochondrion</keyword>
<comment type="similarity">
    <text evidence="5">Belongs to the GatB/GatE family. GatB subfamily.</text>
</comment>
<dbReference type="GO" id="GO:0032543">
    <property type="term" value="P:mitochondrial translation"/>
    <property type="evidence" value="ECO:0007669"/>
    <property type="project" value="UniProtKB-UniRule"/>
</dbReference>
<protein>
    <recommendedName>
        <fullName evidence="5">Glutamyl-tRNA(Gln) amidotransferase subunit B, mitochondrial</fullName>
        <shortName evidence="5">Glu-AdT subunit B</shortName>
        <ecNumber evidence="5">6.3.5.-</ecNumber>
    </recommendedName>
</protein>
<evidence type="ECO:0000259" key="6">
    <source>
        <dbReference type="Pfam" id="PF02934"/>
    </source>
</evidence>
<dbReference type="GO" id="GO:0005739">
    <property type="term" value="C:mitochondrion"/>
    <property type="evidence" value="ECO:0007669"/>
    <property type="project" value="UniProtKB-SubCell"/>
</dbReference>
<evidence type="ECO:0000313" key="7">
    <source>
        <dbReference type="EMBL" id="EGT44661.1"/>
    </source>
</evidence>
<dbReference type="AlphaFoldDB" id="G0P479"/>
<gene>
    <name evidence="7" type="ORF">CAEBREN_28212</name>
</gene>
<dbReference type="InParanoid" id="G0P479"/>
<keyword evidence="3 5" id="KW-0067">ATP-binding</keyword>
<dbReference type="NCBIfam" id="TIGR00133">
    <property type="entry name" value="gatB"/>
    <property type="match status" value="1"/>
</dbReference>
<accession>G0P479</accession>
<dbReference type="SUPFAM" id="SSF55931">
    <property type="entry name" value="Glutamine synthetase/guanido kinase"/>
    <property type="match status" value="1"/>
</dbReference>
<proteinExistence type="inferred from homology"/>
<dbReference type="PANTHER" id="PTHR11659:SF0">
    <property type="entry name" value="GLUTAMYL-TRNA(GLN) AMIDOTRANSFERASE SUBUNIT B, MITOCHONDRIAL"/>
    <property type="match status" value="1"/>
</dbReference>
<comment type="function">
    <text evidence="5">Allows the formation of correctly charged Gln-tRNA(Gln) through the transamidation of misacylated Glu-tRNA(Gln) in the mitochondria. The reaction takes place in the presence of glutamine and ATP through an activated gamma-phospho-Glu-tRNA(Gln).</text>
</comment>
<comment type="subcellular location">
    <subcellularLocation>
        <location evidence="5">Mitochondrion</location>
    </subcellularLocation>
</comment>
<dbReference type="GO" id="GO:0050567">
    <property type="term" value="F:glutaminyl-tRNA synthase (glutamine-hydrolyzing) activity"/>
    <property type="evidence" value="ECO:0007669"/>
    <property type="project" value="UniProtKB-UniRule"/>
</dbReference>
<dbReference type="InterPro" id="IPR017959">
    <property type="entry name" value="Asn/Gln-tRNA_amidoTrfase_suB/E"/>
</dbReference>
<dbReference type="EMBL" id="GL380060">
    <property type="protein sequence ID" value="EGT44661.1"/>
    <property type="molecule type" value="Genomic_DNA"/>
</dbReference>
<sequence length="520" mass="60910">MWTRRRLYSTATATISQKSRYKPVIGLEVHVQLNTLTKLFSRCPTSEAPPNRRVLPFDMATPGILPKLNRQCVHRALKMARILNCYVPEWSRFDRKHYFYADMPAGYQITQNERPIAKDGVFGFWVFDEHLEKAYWKEVQILQLQLEQDSGKTIHLTESDETGPPKSLIDYNRAGCALIEIVTSPCFETAIEAIRFVQTLRLLLIHHNLCDGELHKGHMRVDANVSLSKDHIKGTRTEIKNMNSIRTIHTAINFEIARQFEILSANGQVINETRAADSMGRTVPMRDKEVETDYRFMIEPNLPKLVIKEEWRRQADEELEKEGKADFEWLRDVIGFDARSAVHIAEEPELLTFVKRCVRHKDSTVTADEILYWMRELKIIMQRSKVNYPPQRYSGRELGRFTEFFYSDFFAKQFTTLISCQHRLTRLRLLELLRLYATGEYVEDVLEFIEANSFWRITSPEKIDEFVEKSMKKDAKLAEKVRNGHAKSFNRMRNLIVDSSEKCIELEDVETAMRRFLDRK</sequence>
<evidence type="ECO:0000256" key="2">
    <source>
        <dbReference type="ARBA" id="ARBA00022741"/>
    </source>
</evidence>
<evidence type="ECO:0000256" key="4">
    <source>
        <dbReference type="ARBA" id="ARBA00022917"/>
    </source>
</evidence>
<keyword evidence="4 5" id="KW-0648">Protein biosynthesis</keyword>
<dbReference type="HOGENOM" id="CLU_019240_1_1_1"/>